<dbReference type="InterPro" id="IPR021384">
    <property type="entry name" value="Mediator_Med21"/>
</dbReference>
<evidence type="ECO:0000256" key="3">
    <source>
        <dbReference type="ARBA" id="ARBA00023159"/>
    </source>
</evidence>
<protein>
    <recommendedName>
        <fullName evidence="6">Mediator of RNA polymerase II transcription subunit 21</fullName>
    </recommendedName>
</protein>
<dbReference type="PANTHER" id="PTHR13381">
    <property type="entry name" value="RNA POLYMERASE II HOLOENZYME COMPONENT SRB7"/>
    <property type="match status" value="1"/>
</dbReference>
<dbReference type="GO" id="GO:0016592">
    <property type="term" value="C:mediator complex"/>
    <property type="evidence" value="ECO:0007669"/>
    <property type="project" value="UniProtKB-UniRule"/>
</dbReference>
<evidence type="ECO:0000313" key="7">
    <source>
        <dbReference type="EMBL" id="JAT69356.1"/>
    </source>
</evidence>
<evidence type="ECO:0000256" key="4">
    <source>
        <dbReference type="ARBA" id="ARBA00023163"/>
    </source>
</evidence>
<evidence type="ECO:0000256" key="2">
    <source>
        <dbReference type="ARBA" id="ARBA00023015"/>
    </source>
</evidence>
<comment type="similarity">
    <text evidence="6">Belongs to the Mediator complex subunit 21 family.</text>
</comment>
<keyword evidence="5 6" id="KW-0539">Nucleus</keyword>
<organism evidence="7">
    <name type="scientific">Auxenochlorella protothecoides</name>
    <name type="common">Green microalga</name>
    <name type="synonym">Chlorella protothecoides</name>
    <dbReference type="NCBI Taxonomy" id="3075"/>
    <lineage>
        <taxon>Eukaryota</taxon>
        <taxon>Viridiplantae</taxon>
        <taxon>Chlorophyta</taxon>
        <taxon>core chlorophytes</taxon>
        <taxon>Trebouxiophyceae</taxon>
        <taxon>Chlorellales</taxon>
        <taxon>Chlorellaceae</taxon>
        <taxon>Auxenochlorella</taxon>
    </lineage>
</organism>
<evidence type="ECO:0000256" key="1">
    <source>
        <dbReference type="ARBA" id="ARBA00004123"/>
    </source>
</evidence>
<comment type="subunit">
    <text evidence="6">Component of the Mediator complex.</text>
</comment>
<evidence type="ECO:0000256" key="6">
    <source>
        <dbReference type="RuleBase" id="RU366036"/>
    </source>
</evidence>
<name>A0A1D1ZQV2_AUXPR</name>
<dbReference type="PANTHER" id="PTHR13381:SF0">
    <property type="entry name" value="MEDIATOR OF RNA POLYMERASE II TRANSCRIPTION SUBUNIT 21"/>
    <property type="match status" value="1"/>
</dbReference>
<accession>A0A1D1ZQV2</accession>
<dbReference type="InterPro" id="IPR037212">
    <property type="entry name" value="Med7/Med21-like"/>
</dbReference>
<keyword evidence="4 6" id="KW-0804">Transcription</keyword>
<keyword evidence="3 6" id="KW-0010">Activator</keyword>
<comment type="function">
    <text evidence="6">Component of the Mediator complex, a coactivator involved in the regulated transcription of nearly all RNA polymerase II-dependent genes. Mediator functions as a bridge to convey information from gene-specific regulatory proteins to the basal RNA polymerase II transcription machinery. Mediator is recruited to promoters by direct interactions with regulatory proteins and serves as a scaffold for the assembly of a functional preinitiation complex with RNA polymerase II and the general transcription factors.</text>
</comment>
<gene>
    <name evidence="7" type="ORF">g.2924</name>
</gene>
<comment type="subcellular location">
    <subcellularLocation>
        <location evidence="1 6">Nucleus</location>
    </subcellularLocation>
</comment>
<keyword evidence="2 6" id="KW-0805">Transcription regulation</keyword>
<dbReference type="GO" id="GO:0006357">
    <property type="term" value="P:regulation of transcription by RNA polymerase II"/>
    <property type="evidence" value="ECO:0007669"/>
    <property type="project" value="TreeGrafter"/>
</dbReference>
<dbReference type="AlphaFoldDB" id="A0A1D1ZQV2"/>
<dbReference type="Gene3D" id="6.10.280.10">
    <property type="entry name" value="Mediator complex, subunit Med21"/>
    <property type="match status" value="1"/>
</dbReference>
<dbReference type="EMBL" id="GDKF01009266">
    <property type="protein sequence ID" value="JAT69356.1"/>
    <property type="molecule type" value="Transcribed_RNA"/>
</dbReference>
<evidence type="ECO:0000256" key="5">
    <source>
        <dbReference type="ARBA" id="ARBA00023242"/>
    </source>
</evidence>
<dbReference type="SUPFAM" id="SSF140718">
    <property type="entry name" value="Mediator hinge subcomplex-like"/>
    <property type="match status" value="1"/>
</dbReference>
<reference evidence="7" key="1">
    <citation type="submission" date="2015-08" db="EMBL/GenBank/DDBJ databases">
        <authorList>
            <person name="Babu N.S."/>
            <person name="Beckwith C.J."/>
            <person name="Beseler K.G."/>
            <person name="Brison A."/>
            <person name="Carone J.V."/>
            <person name="Caskin T.P."/>
            <person name="Diamond M."/>
            <person name="Durham M.E."/>
            <person name="Foxe J.M."/>
            <person name="Go M."/>
            <person name="Henderson B.A."/>
            <person name="Jones I.B."/>
            <person name="McGettigan J.A."/>
            <person name="Micheletti S.J."/>
            <person name="Nasrallah M.E."/>
            <person name="Ortiz D."/>
            <person name="Piller C.R."/>
            <person name="Privatt S.R."/>
            <person name="Schneider S.L."/>
            <person name="Sharp S."/>
            <person name="Smith T.C."/>
            <person name="Stanton J.D."/>
            <person name="Ullery H.E."/>
            <person name="Wilson R.J."/>
            <person name="Serrano M.G."/>
            <person name="Buck G."/>
            <person name="Lee V."/>
            <person name="Wang Y."/>
            <person name="Carvalho R."/>
            <person name="Voegtly L."/>
            <person name="Shi R."/>
            <person name="Duckworth R."/>
            <person name="Johnson A."/>
            <person name="Loviza R."/>
            <person name="Walstead R."/>
            <person name="Shah Z."/>
            <person name="Kiflezghi M."/>
            <person name="Wade K."/>
            <person name="Ball S.L."/>
            <person name="Bradley K.W."/>
            <person name="Asai D.J."/>
            <person name="Bowman C.A."/>
            <person name="Russell D.A."/>
            <person name="Pope W.H."/>
            <person name="Jacobs-Sera D."/>
            <person name="Hendrix R.W."/>
            <person name="Hatfull G.F."/>
        </authorList>
    </citation>
    <scope>NUCLEOTIDE SEQUENCE</scope>
</reference>
<dbReference type="GO" id="GO:0003712">
    <property type="term" value="F:transcription coregulator activity"/>
    <property type="evidence" value="ECO:0007669"/>
    <property type="project" value="TreeGrafter"/>
</dbReference>
<proteinExistence type="inferred from homology"/>
<sequence>MVAVGHSATSTDIVTQLQDELCHVTSLLYNFIGTTQRDAAPSSIKDEGPVQAGCAPAPPIDLMAEQLTGALAALGKVIAALPSTLSSEEQQILEITGLQHANVMASQELQASLERAQVVLTESYASHSSLAETLLQDVEGAAQPALL</sequence>